<dbReference type="InterPro" id="IPR036291">
    <property type="entry name" value="NAD(P)-bd_dom_sf"/>
</dbReference>
<proteinExistence type="inferred from homology"/>
<dbReference type="SUPFAM" id="SSF48179">
    <property type="entry name" value="6-phosphogluconate dehydrogenase C-terminal domain-like"/>
    <property type="match status" value="1"/>
</dbReference>
<keyword evidence="5" id="KW-1185">Reference proteome</keyword>
<dbReference type="InterPro" id="IPR008927">
    <property type="entry name" value="6-PGluconate_DH-like_C_sf"/>
</dbReference>
<evidence type="ECO:0000256" key="1">
    <source>
        <dbReference type="ARBA" id="ARBA00006601"/>
    </source>
</evidence>
<feature type="domain" description="UDP-glucose/GDP-mannose dehydrogenase dimerisation" evidence="2">
    <location>
        <begin position="158"/>
        <end position="252"/>
    </location>
</feature>
<dbReference type="AlphaFoldDB" id="A0A7C9I620"/>
<evidence type="ECO:0000313" key="5">
    <source>
        <dbReference type="Proteomes" id="UP000483286"/>
    </source>
</evidence>
<dbReference type="GO" id="GO:0016616">
    <property type="term" value="F:oxidoreductase activity, acting on the CH-OH group of donors, NAD or NADP as acceptor"/>
    <property type="evidence" value="ECO:0007669"/>
    <property type="project" value="InterPro"/>
</dbReference>
<evidence type="ECO:0000313" key="4">
    <source>
        <dbReference type="EMBL" id="MVN89411.1"/>
    </source>
</evidence>
<dbReference type="EMBL" id="WQLB01000061">
    <property type="protein sequence ID" value="MVN89411.1"/>
    <property type="molecule type" value="Genomic_DNA"/>
</dbReference>
<protein>
    <submittedName>
        <fullName evidence="4">Uncharacterized protein</fullName>
    </submittedName>
</protein>
<name>A0A7C9I620_9DEIO</name>
<dbReference type="Pfam" id="PF03721">
    <property type="entry name" value="UDPG_MGDP_dh_N"/>
    <property type="match status" value="1"/>
</dbReference>
<comment type="caution">
    <text evidence="4">The sequence shown here is derived from an EMBL/GenBank/DDBJ whole genome shotgun (WGS) entry which is preliminary data.</text>
</comment>
<dbReference type="Pfam" id="PF00984">
    <property type="entry name" value="UDPG_MGDP_dh"/>
    <property type="match status" value="1"/>
</dbReference>
<dbReference type="Gene3D" id="3.40.50.720">
    <property type="entry name" value="NAD(P)-binding Rossmann-like Domain"/>
    <property type="match status" value="1"/>
</dbReference>
<feature type="domain" description="UDP-glucose/GDP-mannose dehydrogenase N-terminal" evidence="3">
    <location>
        <begin position="35"/>
        <end position="135"/>
    </location>
</feature>
<dbReference type="PANTHER" id="PTHR43750">
    <property type="entry name" value="UDP-GLUCOSE 6-DEHYDROGENASE TUAD"/>
    <property type="match status" value="1"/>
</dbReference>
<comment type="similarity">
    <text evidence="1">Belongs to the UDP-glucose/GDP-mannose dehydrogenase family.</text>
</comment>
<organism evidence="4 5">
    <name type="scientific">Deinococcus arboris</name>
    <dbReference type="NCBI Taxonomy" id="2682977"/>
    <lineage>
        <taxon>Bacteria</taxon>
        <taxon>Thermotogati</taxon>
        <taxon>Deinococcota</taxon>
        <taxon>Deinococci</taxon>
        <taxon>Deinococcales</taxon>
        <taxon>Deinococcaceae</taxon>
        <taxon>Deinococcus</taxon>
    </lineage>
</organism>
<dbReference type="InterPro" id="IPR013328">
    <property type="entry name" value="6PGD_dom2"/>
</dbReference>
<evidence type="ECO:0000259" key="2">
    <source>
        <dbReference type="Pfam" id="PF00984"/>
    </source>
</evidence>
<dbReference type="SUPFAM" id="SSF51735">
    <property type="entry name" value="NAD(P)-binding Rossmann-fold domains"/>
    <property type="match status" value="1"/>
</dbReference>
<dbReference type="Proteomes" id="UP000483286">
    <property type="component" value="Unassembled WGS sequence"/>
</dbReference>
<gene>
    <name evidence="4" type="ORF">GO986_22005</name>
</gene>
<dbReference type="InterPro" id="IPR001732">
    <property type="entry name" value="UDP-Glc/GDP-Man_DH_N"/>
</dbReference>
<dbReference type="Gene3D" id="1.10.1040.10">
    <property type="entry name" value="N-(1-d-carboxylethyl)-l-norvaline Dehydrogenase, domain 2"/>
    <property type="match status" value="1"/>
</dbReference>
<dbReference type="PANTHER" id="PTHR43750:SF3">
    <property type="entry name" value="UDP-GLUCOSE 6-DEHYDROGENASE TUAD"/>
    <property type="match status" value="1"/>
</dbReference>
<dbReference type="GO" id="GO:0051287">
    <property type="term" value="F:NAD binding"/>
    <property type="evidence" value="ECO:0007669"/>
    <property type="project" value="InterPro"/>
</dbReference>
<accession>A0A7C9I620</accession>
<reference evidence="4 5" key="1">
    <citation type="submission" date="2019-12" db="EMBL/GenBank/DDBJ databases">
        <title>Deinococcus sp. HMF7620 Genome sequencing and assembly.</title>
        <authorList>
            <person name="Kang H."/>
            <person name="Kim H."/>
            <person name="Joh K."/>
        </authorList>
    </citation>
    <scope>NUCLEOTIDE SEQUENCE [LARGE SCALE GENOMIC DNA]</scope>
    <source>
        <strain evidence="4 5">HMF7620</strain>
    </source>
</reference>
<sequence length="266" mass="29189">MSMIGIVGFGHVGKSMRTLFPDAVIYDPAYAASARQEDINACQIVFVCVPTPMTGSGSADVSIVEEVVDWIDPGAVIVIKSTVTPGTTDALKRRTGKRIVFSPEYVGESPYYLPEGFRPDSWPFVIVGGDNADTKPVMNLHIEKLGPTKTYRQTTALQAEICKYMENTWLAMQVIFANQFFDIAESAGADYAELRELWALDPRVSKWHTAVFASRRGYSGKCLPKDVAAIHAYARSLGVPTALLDGIERANDTYTAVKDDAFFTLT</sequence>
<dbReference type="InterPro" id="IPR014026">
    <property type="entry name" value="UDP-Glc/GDP-Man_DH_dimer"/>
</dbReference>
<evidence type="ECO:0000259" key="3">
    <source>
        <dbReference type="Pfam" id="PF03721"/>
    </source>
</evidence>